<evidence type="ECO:0000313" key="2">
    <source>
        <dbReference type="EMBL" id="GEU80304.1"/>
    </source>
</evidence>
<dbReference type="EMBL" id="BKCJ010008052">
    <property type="protein sequence ID" value="GEU80304.1"/>
    <property type="molecule type" value="Genomic_DNA"/>
</dbReference>
<evidence type="ECO:0000259" key="1">
    <source>
        <dbReference type="Pfam" id="PF22936"/>
    </source>
</evidence>
<sequence>MDETISVSCVIDKRPPSWKDFKHTLKHKKKELNLVELGSHLRIKESHKAHEINKPKSNNVAASPAYCVQDDDVEWWIDYEATIHVCNDRCWFKTYESVNDGSNLYMGNREPIDLALKWMVRMRRREVRWIGEAARSMPERLA</sequence>
<proteinExistence type="predicted"/>
<dbReference type="PANTHER" id="PTHR47592">
    <property type="entry name" value="PBF68 PROTEIN"/>
    <property type="match status" value="1"/>
</dbReference>
<feature type="domain" description="Retrovirus-related Pol polyprotein from transposon TNT 1-94-like beta-barrel" evidence="1">
    <location>
        <begin position="75"/>
        <end position="120"/>
    </location>
</feature>
<organism evidence="2">
    <name type="scientific">Tanacetum cinerariifolium</name>
    <name type="common">Dalmatian daisy</name>
    <name type="synonym">Chrysanthemum cinerariifolium</name>
    <dbReference type="NCBI Taxonomy" id="118510"/>
    <lineage>
        <taxon>Eukaryota</taxon>
        <taxon>Viridiplantae</taxon>
        <taxon>Streptophyta</taxon>
        <taxon>Embryophyta</taxon>
        <taxon>Tracheophyta</taxon>
        <taxon>Spermatophyta</taxon>
        <taxon>Magnoliopsida</taxon>
        <taxon>eudicotyledons</taxon>
        <taxon>Gunneridae</taxon>
        <taxon>Pentapetalae</taxon>
        <taxon>asterids</taxon>
        <taxon>campanulids</taxon>
        <taxon>Asterales</taxon>
        <taxon>Asteraceae</taxon>
        <taxon>Asteroideae</taxon>
        <taxon>Anthemideae</taxon>
        <taxon>Anthemidinae</taxon>
        <taxon>Tanacetum</taxon>
    </lineage>
</organism>
<accession>A0A6L2N711</accession>
<dbReference type="InterPro" id="IPR054722">
    <property type="entry name" value="PolX-like_BBD"/>
</dbReference>
<protein>
    <submittedName>
        <fullName evidence="2">Zinc finger, CCHC-type</fullName>
    </submittedName>
</protein>
<comment type="caution">
    <text evidence="2">The sequence shown here is derived from an EMBL/GenBank/DDBJ whole genome shotgun (WGS) entry which is preliminary data.</text>
</comment>
<dbReference type="PANTHER" id="PTHR47592:SF29">
    <property type="entry name" value="ZINC FINGER, CCHC-TYPE"/>
    <property type="match status" value="1"/>
</dbReference>
<reference evidence="2" key="1">
    <citation type="journal article" date="2019" name="Sci. Rep.">
        <title>Draft genome of Tanacetum cinerariifolium, the natural source of mosquito coil.</title>
        <authorList>
            <person name="Yamashiro T."/>
            <person name="Shiraishi A."/>
            <person name="Satake H."/>
            <person name="Nakayama K."/>
        </authorList>
    </citation>
    <scope>NUCLEOTIDE SEQUENCE</scope>
</reference>
<name>A0A6L2N711_TANCI</name>
<dbReference type="Pfam" id="PF22936">
    <property type="entry name" value="Pol_BBD"/>
    <property type="match status" value="1"/>
</dbReference>
<gene>
    <name evidence="2" type="ORF">Tci_052282</name>
</gene>
<dbReference type="AlphaFoldDB" id="A0A6L2N711"/>